<protein>
    <submittedName>
        <fullName evidence="1">Uncharacterized protein</fullName>
    </submittedName>
</protein>
<dbReference type="OrthoDB" id="7067095at2"/>
<accession>A0A248TH29</accession>
<dbReference type="Proteomes" id="UP000215137">
    <property type="component" value="Chromosome"/>
</dbReference>
<dbReference type="KEGG" id="bko:CKF48_08830"/>
<sequence>MKKVFEVNHHGNHILIENYWINGEKLYVNGELQDENLGLALRGDLKGKLEDSSEIKVTIGGFFTINCKIFLENRLIFSS</sequence>
<name>A0A248TH29_9BACI</name>
<proteinExistence type="predicted"/>
<dbReference type="EMBL" id="CP022983">
    <property type="protein sequence ID" value="ASV67422.1"/>
    <property type="molecule type" value="Genomic_DNA"/>
</dbReference>
<gene>
    <name evidence="1" type="ORF">CKF48_08830</name>
</gene>
<evidence type="ECO:0000313" key="2">
    <source>
        <dbReference type="Proteomes" id="UP000215137"/>
    </source>
</evidence>
<keyword evidence="2" id="KW-1185">Reference proteome</keyword>
<dbReference type="AlphaFoldDB" id="A0A248TH29"/>
<dbReference type="RefSeq" id="WP_095370996.1">
    <property type="nucleotide sequence ID" value="NZ_CP022983.1"/>
</dbReference>
<evidence type="ECO:0000313" key="1">
    <source>
        <dbReference type="EMBL" id="ASV67422.1"/>
    </source>
</evidence>
<organism evidence="1 2">
    <name type="scientific">Cytobacillus kochii</name>
    <dbReference type="NCBI Taxonomy" id="859143"/>
    <lineage>
        <taxon>Bacteria</taxon>
        <taxon>Bacillati</taxon>
        <taxon>Bacillota</taxon>
        <taxon>Bacilli</taxon>
        <taxon>Bacillales</taxon>
        <taxon>Bacillaceae</taxon>
        <taxon>Cytobacillus</taxon>
    </lineage>
</organism>
<reference evidence="1 2" key="1">
    <citation type="submission" date="2017-08" db="EMBL/GenBank/DDBJ databases">
        <title>Complete Genome Sequence of Bacillus kochii Oregon-R-modENCODE STRAIN BDGP4, isolated from Drosophila melanogaster gut.</title>
        <authorList>
            <person name="Wan K.H."/>
            <person name="Yu C."/>
            <person name="Park S."/>
            <person name="Hammonds A.S."/>
            <person name="Booth B.W."/>
            <person name="Celniker S.E."/>
        </authorList>
    </citation>
    <scope>NUCLEOTIDE SEQUENCE [LARGE SCALE GENOMIC DNA]</scope>
    <source>
        <strain evidence="1 2">BDGP4</strain>
    </source>
</reference>